<evidence type="ECO:0000256" key="1">
    <source>
        <dbReference type="SAM" id="MobiDB-lite"/>
    </source>
</evidence>
<protein>
    <submittedName>
        <fullName evidence="2">Uncharacterized protein</fullName>
    </submittedName>
</protein>
<name>A0A4R2IN99_9ACTN</name>
<proteinExistence type="predicted"/>
<feature type="region of interest" description="Disordered" evidence="1">
    <location>
        <begin position="298"/>
        <end position="329"/>
    </location>
</feature>
<feature type="compositionally biased region" description="Polar residues" evidence="1">
    <location>
        <begin position="304"/>
        <end position="315"/>
    </location>
</feature>
<keyword evidence="3" id="KW-1185">Reference proteome</keyword>
<accession>A0A4R2IN99</accession>
<evidence type="ECO:0000313" key="3">
    <source>
        <dbReference type="Proteomes" id="UP000295573"/>
    </source>
</evidence>
<gene>
    <name evidence="2" type="ORF">EV646_107291</name>
</gene>
<dbReference type="EMBL" id="SLWR01000007">
    <property type="protein sequence ID" value="TCO46267.1"/>
    <property type="molecule type" value="Genomic_DNA"/>
</dbReference>
<dbReference type="AlphaFoldDB" id="A0A4R2IN99"/>
<organism evidence="2 3">
    <name type="scientific">Kribbella antiqua</name>
    <dbReference type="NCBI Taxonomy" id="2512217"/>
    <lineage>
        <taxon>Bacteria</taxon>
        <taxon>Bacillati</taxon>
        <taxon>Actinomycetota</taxon>
        <taxon>Actinomycetes</taxon>
        <taxon>Propionibacteriales</taxon>
        <taxon>Kribbellaceae</taxon>
        <taxon>Kribbella</taxon>
    </lineage>
</organism>
<reference evidence="2 3" key="1">
    <citation type="journal article" date="2015" name="Stand. Genomic Sci.">
        <title>Genomic Encyclopedia of Bacterial and Archaeal Type Strains, Phase III: the genomes of soil and plant-associated and newly described type strains.</title>
        <authorList>
            <person name="Whitman W.B."/>
            <person name="Woyke T."/>
            <person name="Klenk H.P."/>
            <person name="Zhou Y."/>
            <person name="Lilburn T.G."/>
            <person name="Beck B.J."/>
            <person name="De Vos P."/>
            <person name="Vandamme P."/>
            <person name="Eisen J.A."/>
            <person name="Garrity G."/>
            <person name="Hugenholtz P."/>
            <person name="Kyrpides N.C."/>
        </authorList>
    </citation>
    <scope>NUCLEOTIDE SEQUENCE [LARGE SCALE GENOMIC DNA]</scope>
    <source>
        <strain evidence="2 3">VKM Ac-2541</strain>
    </source>
</reference>
<evidence type="ECO:0000313" key="2">
    <source>
        <dbReference type="EMBL" id="TCO46267.1"/>
    </source>
</evidence>
<sequence length="329" mass="35350">MTADVLAPRAGVPTSLDELLQRSAAAALQISGAGQSAWNGQVIETTGSILGLAHWDGTLYLDRDCILDPLRQMYERSGEKQPRATLVRYREAFSTLLHEHSHFLGPAGATQEAARIAFTEPGARQLEEGVAEAWAQDHLNEYLTLLGVDKVAPGIEDVRAQGHYPAFVPAVRVLTADLESRNELEPGGLLNVLSNQTAEGQFPVMITMFYNSTQLPELDSAAQGADNHRRIETLLREGLSNLDRYEFLPPGFAAARSRAAAGTLLTRIDAELTAAASVHTPAPVACLLPDPARPALSGLAPPELSTTTAVPSTLTPAPRSRRVVDLGRR</sequence>
<comment type="caution">
    <text evidence="2">The sequence shown here is derived from an EMBL/GenBank/DDBJ whole genome shotgun (WGS) entry which is preliminary data.</text>
</comment>
<dbReference type="RefSeq" id="WP_132151250.1">
    <property type="nucleotide sequence ID" value="NZ_SLWR01000007.1"/>
</dbReference>
<dbReference type="OrthoDB" id="3812884at2"/>
<dbReference type="Proteomes" id="UP000295573">
    <property type="component" value="Unassembled WGS sequence"/>
</dbReference>